<dbReference type="EMBL" id="AMZH03002235">
    <property type="protein sequence ID" value="RRT76291.1"/>
    <property type="molecule type" value="Genomic_DNA"/>
</dbReference>
<proteinExistence type="predicted"/>
<gene>
    <name evidence="1" type="ORF">B296_00014927</name>
</gene>
<evidence type="ECO:0000313" key="1">
    <source>
        <dbReference type="EMBL" id="RRT76291.1"/>
    </source>
</evidence>
<evidence type="ECO:0000313" key="2">
    <source>
        <dbReference type="Proteomes" id="UP000287651"/>
    </source>
</evidence>
<reference evidence="1 2" key="1">
    <citation type="journal article" date="2014" name="Agronomy (Basel)">
        <title>A Draft Genome Sequence for Ensete ventricosum, the Drought-Tolerant Tree Against Hunger.</title>
        <authorList>
            <person name="Harrison J."/>
            <person name="Moore K.A."/>
            <person name="Paszkiewicz K."/>
            <person name="Jones T."/>
            <person name="Grant M."/>
            <person name="Ambacheew D."/>
            <person name="Muzemil S."/>
            <person name="Studholme D.J."/>
        </authorList>
    </citation>
    <scope>NUCLEOTIDE SEQUENCE [LARGE SCALE GENOMIC DNA]</scope>
</reference>
<name>A0A427AJF4_ENSVE</name>
<protein>
    <submittedName>
        <fullName evidence="1">Uncharacterized protein</fullName>
    </submittedName>
</protein>
<sequence>MRSKLSRWAIDDYKGSTDFKEGLKRMGRVSYKYGYRVALAHFGALHPDMEVEENPFTIQPEDYSMLMERRQAFDDSNPPEP</sequence>
<comment type="caution">
    <text evidence="1">The sequence shown here is derived from an EMBL/GenBank/DDBJ whole genome shotgun (WGS) entry which is preliminary data.</text>
</comment>
<dbReference type="Proteomes" id="UP000287651">
    <property type="component" value="Unassembled WGS sequence"/>
</dbReference>
<accession>A0A427AJF4</accession>
<organism evidence="1 2">
    <name type="scientific">Ensete ventricosum</name>
    <name type="common">Abyssinian banana</name>
    <name type="synonym">Musa ensete</name>
    <dbReference type="NCBI Taxonomy" id="4639"/>
    <lineage>
        <taxon>Eukaryota</taxon>
        <taxon>Viridiplantae</taxon>
        <taxon>Streptophyta</taxon>
        <taxon>Embryophyta</taxon>
        <taxon>Tracheophyta</taxon>
        <taxon>Spermatophyta</taxon>
        <taxon>Magnoliopsida</taxon>
        <taxon>Liliopsida</taxon>
        <taxon>Zingiberales</taxon>
        <taxon>Musaceae</taxon>
        <taxon>Ensete</taxon>
    </lineage>
</organism>
<dbReference type="AlphaFoldDB" id="A0A427AJF4"/>